<name>A0A518E2Y7_9BACT</name>
<evidence type="ECO:0008006" key="3">
    <source>
        <dbReference type="Google" id="ProtNLM"/>
    </source>
</evidence>
<dbReference type="OrthoDB" id="282617at2"/>
<gene>
    <name evidence="1" type="ORF">Pla8534_63150</name>
</gene>
<evidence type="ECO:0000313" key="2">
    <source>
        <dbReference type="Proteomes" id="UP000317648"/>
    </source>
</evidence>
<organism evidence="1 2">
    <name type="scientific">Lignipirellula cremea</name>
    <dbReference type="NCBI Taxonomy" id="2528010"/>
    <lineage>
        <taxon>Bacteria</taxon>
        <taxon>Pseudomonadati</taxon>
        <taxon>Planctomycetota</taxon>
        <taxon>Planctomycetia</taxon>
        <taxon>Pirellulales</taxon>
        <taxon>Pirellulaceae</taxon>
        <taxon>Lignipirellula</taxon>
    </lineage>
</organism>
<keyword evidence="2" id="KW-1185">Reference proteome</keyword>
<dbReference type="RefSeq" id="WP_145057708.1">
    <property type="nucleotide sequence ID" value="NZ_CP036433.1"/>
</dbReference>
<dbReference type="EMBL" id="CP036433">
    <property type="protein sequence ID" value="QDU98447.1"/>
    <property type="molecule type" value="Genomic_DNA"/>
</dbReference>
<evidence type="ECO:0000313" key="1">
    <source>
        <dbReference type="EMBL" id="QDU98447.1"/>
    </source>
</evidence>
<reference evidence="1 2" key="1">
    <citation type="submission" date="2019-02" db="EMBL/GenBank/DDBJ databases">
        <title>Deep-cultivation of Planctomycetes and their phenomic and genomic characterization uncovers novel biology.</title>
        <authorList>
            <person name="Wiegand S."/>
            <person name="Jogler M."/>
            <person name="Boedeker C."/>
            <person name="Pinto D."/>
            <person name="Vollmers J."/>
            <person name="Rivas-Marin E."/>
            <person name="Kohn T."/>
            <person name="Peeters S.H."/>
            <person name="Heuer A."/>
            <person name="Rast P."/>
            <person name="Oberbeckmann S."/>
            <person name="Bunk B."/>
            <person name="Jeske O."/>
            <person name="Meyerdierks A."/>
            <person name="Storesund J.E."/>
            <person name="Kallscheuer N."/>
            <person name="Luecker S."/>
            <person name="Lage O.M."/>
            <person name="Pohl T."/>
            <person name="Merkel B.J."/>
            <person name="Hornburger P."/>
            <person name="Mueller R.-W."/>
            <person name="Bruemmer F."/>
            <person name="Labrenz M."/>
            <person name="Spormann A.M."/>
            <person name="Op den Camp H."/>
            <person name="Overmann J."/>
            <person name="Amann R."/>
            <person name="Jetten M.S.M."/>
            <person name="Mascher T."/>
            <person name="Medema M.H."/>
            <person name="Devos D.P."/>
            <person name="Kaster A.-K."/>
            <person name="Ovreas L."/>
            <person name="Rohde M."/>
            <person name="Galperin M.Y."/>
            <person name="Jogler C."/>
        </authorList>
    </citation>
    <scope>NUCLEOTIDE SEQUENCE [LARGE SCALE GENOMIC DNA]</scope>
    <source>
        <strain evidence="1 2">Pla85_3_4</strain>
    </source>
</reference>
<dbReference type="Proteomes" id="UP000317648">
    <property type="component" value="Chromosome"/>
</dbReference>
<protein>
    <recommendedName>
        <fullName evidence="3">DUF1571 domain-containing protein</fullName>
    </recommendedName>
</protein>
<accession>A0A518E2Y7</accession>
<sequence>MNQSFSGLLAPALLPLSPGAVRFLLLLAAVSTAVFPTPGWSQQPLPPTQGESAPVNAVVSPPTGNQLVAASARELDQATAIAARIRQTGEVLGHPLEGQGTYLQADQSGEKLLRLEMQLSVGKNRSSLLQVCNLDSLCLRREVGGKVTLTRVLLSEVRDAERAAEQAGKKPDLALLTRGGLPQLMHSLAENFDFDAPETSAISSLPVWTVEGRWKKASLARLLPDQAEAINHGQPPRYEEFPPQLPARVSLVLGQQGGGRLFPFRITYYRDAEPTLNEKPLVKIEFFEVRRNAQIDPAYFTYNPDDPQVVDVTEAYLKKKGLAAP</sequence>
<dbReference type="KEGG" id="lcre:Pla8534_63150"/>
<proteinExistence type="predicted"/>
<dbReference type="AlphaFoldDB" id="A0A518E2Y7"/>